<organism evidence="1 2">
    <name type="scientific">Rufibacter quisquiliarum</name>
    <dbReference type="NCBI Taxonomy" id="1549639"/>
    <lineage>
        <taxon>Bacteria</taxon>
        <taxon>Pseudomonadati</taxon>
        <taxon>Bacteroidota</taxon>
        <taxon>Cytophagia</taxon>
        <taxon>Cytophagales</taxon>
        <taxon>Hymenobacteraceae</taxon>
        <taxon>Rufibacter</taxon>
    </lineage>
</organism>
<evidence type="ECO:0000313" key="1">
    <source>
        <dbReference type="EMBL" id="MBA9079753.1"/>
    </source>
</evidence>
<proteinExistence type="predicted"/>
<protein>
    <submittedName>
        <fullName evidence="1">Uncharacterized protein</fullName>
    </submittedName>
</protein>
<comment type="caution">
    <text evidence="1">The sequence shown here is derived from an EMBL/GenBank/DDBJ whole genome shotgun (WGS) entry which is preliminary data.</text>
</comment>
<dbReference type="AlphaFoldDB" id="A0A839GP61"/>
<reference evidence="1 2" key="1">
    <citation type="submission" date="2020-08" db="EMBL/GenBank/DDBJ databases">
        <title>Genomic Encyclopedia of Type Strains, Phase IV (KMG-IV): sequencing the most valuable type-strain genomes for metagenomic binning, comparative biology and taxonomic classification.</title>
        <authorList>
            <person name="Goeker M."/>
        </authorList>
    </citation>
    <scope>NUCLEOTIDE SEQUENCE [LARGE SCALE GENOMIC DNA]</scope>
    <source>
        <strain evidence="1 2">DSM 29854</strain>
    </source>
</reference>
<accession>A0A839GP61</accession>
<keyword evidence="2" id="KW-1185">Reference proteome</keyword>
<dbReference type="Proteomes" id="UP000563094">
    <property type="component" value="Unassembled WGS sequence"/>
</dbReference>
<gene>
    <name evidence="1" type="ORF">FHS90_004493</name>
</gene>
<name>A0A839GP61_9BACT</name>
<evidence type="ECO:0000313" key="2">
    <source>
        <dbReference type="Proteomes" id="UP000563094"/>
    </source>
</evidence>
<dbReference type="EMBL" id="JACJIQ010000029">
    <property type="protein sequence ID" value="MBA9079753.1"/>
    <property type="molecule type" value="Genomic_DNA"/>
</dbReference>
<sequence>MLPGERLTIYLAAFLCFTSREEEFPEYFPQNLAQAATPLFLF</sequence>